<dbReference type="EMBL" id="JACIEE010000012">
    <property type="protein sequence ID" value="MBB3979668.1"/>
    <property type="molecule type" value="Genomic_DNA"/>
</dbReference>
<evidence type="ECO:0000313" key="2">
    <source>
        <dbReference type="EMBL" id="MBB3979668.1"/>
    </source>
</evidence>
<sequence>MLGHLSVLAISALMLASFEVAASDVSIGAGNPYPVSDYTCQDGTRLAVRLLGDRASVSVNGATAVDLLSTGPDGTTYSNAQHTLTIVQGRLSWSVGRAEPSACAGG</sequence>
<evidence type="ECO:0008006" key="4">
    <source>
        <dbReference type="Google" id="ProtNLM"/>
    </source>
</evidence>
<organism evidence="2 3">
    <name type="scientific">Mycoplana azooxidifex</name>
    <dbReference type="NCBI Taxonomy" id="1636188"/>
    <lineage>
        <taxon>Bacteria</taxon>
        <taxon>Pseudomonadati</taxon>
        <taxon>Pseudomonadota</taxon>
        <taxon>Alphaproteobacteria</taxon>
        <taxon>Hyphomicrobiales</taxon>
        <taxon>Rhizobiaceae</taxon>
        <taxon>Mycoplana</taxon>
    </lineage>
</organism>
<protein>
    <recommendedName>
        <fullName evidence="4">C-type lysozyme inhibitor domain-containing protein</fullName>
    </recommendedName>
</protein>
<keyword evidence="1" id="KW-0732">Signal</keyword>
<evidence type="ECO:0000256" key="1">
    <source>
        <dbReference type="SAM" id="SignalP"/>
    </source>
</evidence>
<reference evidence="2 3" key="1">
    <citation type="submission" date="2020-08" db="EMBL/GenBank/DDBJ databases">
        <title>Genomic Encyclopedia of Type Strains, Phase IV (KMG-IV): sequencing the most valuable type-strain genomes for metagenomic binning, comparative biology and taxonomic classification.</title>
        <authorList>
            <person name="Goeker M."/>
        </authorList>
    </citation>
    <scope>NUCLEOTIDE SEQUENCE [LARGE SCALE GENOMIC DNA]</scope>
    <source>
        <strain evidence="2 3">DSM 100211</strain>
    </source>
</reference>
<proteinExistence type="predicted"/>
<comment type="caution">
    <text evidence="2">The sequence shown here is derived from an EMBL/GenBank/DDBJ whole genome shotgun (WGS) entry which is preliminary data.</text>
</comment>
<feature type="signal peptide" evidence="1">
    <location>
        <begin position="1"/>
        <end position="22"/>
    </location>
</feature>
<dbReference type="RefSeq" id="WP_183807880.1">
    <property type="nucleotide sequence ID" value="NZ_JACIEE010000012.1"/>
</dbReference>
<accession>A0A7W6GLX3</accession>
<dbReference type="AlphaFoldDB" id="A0A7W6GLX3"/>
<name>A0A7W6GLX3_9HYPH</name>
<feature type="chain" id="PRO_5031481413" description="C-type lysozyme inhibitor domain-containing protein" evidence="1">
    <location>
        <begin position="23"/>
        <end position="106"/>
    </location>
</feature>
<gene>
    <name evidence="2" type="ORF">GGQ64_004912</name>
</gene>
<keyword evidence="3" id="KW-1185">Reference proteome</keyword>
<evidence type="ECO:0000313" key="3">
    <source>
        <dbReference type="Proteomes" id="UP000574761"/>
    </source>
</evidence>
<dbReference type="Proteomes" id="UP000574761">
    <property type="component" value="Unassembled WGS sequence"/>
</dbReference>